<dbReference type="PANTHER" id="PTHR28620">
    <property type="entry name" value="CENTROMERE PROTEIN V"/>
    <property type="match status" value="1"/>
</dbReference>
<evidence type="ECO:0000256" key="2">
    <source>
        <dbReference type="ARBA" id="ARBA00022723"/>
    </source>
</evidence>
<dbReference type="SUPFAM" id="SSF51316">
    <property type="entry name" value="Mss4-like"/>
    <property type="match status" value="1"/>
</dbReference>
<dbReference type="AlphaFoldDB" id="A0A8B2NVS3"/>
<evidence type="ECO:0000313" key="5">
    <source>
        <dbReference type="EMBL" id="RAI04247.1"/>
    </source>
</evidence>
<evidence type="ECO:0000313" key="6">
    <source>
        <dbReference type="Proteomes" id="UP000249590"/>
    </source>
</evidence>
<gene>
    <name evidence="5" type="ORF">DLJ53_07335</name>
</gene>
<proteinExistence type="inferred from homology"/>
<dbReference type="RefSeq" id="WP_111343571.1">
    <property type="nucleotide sequence ID" value="NZ_JAIWKD010000001.1"/>
</dbReference>
<dbReference type="InterPro" id="IPR052355">
    <property type="entry name" value="CENP-V-like"/>
</dbReference>
<dbReference type="PANTHER" id="PTHR28620:SF1">
    <property type="entry name" value="CENP-V_GFA DOMAIN-CONTAINING PROTEIN"/>
    <property type="match status" value="1"/>
</dbReference>
<feature type="domain" description="CENP-V/GFA" evidence="4">
    <location>
        <begin position="4"/>
        <end position="112"/>
    </location>
</feature>
<evidence type="ECO:0000256" key="3">
    <source>
        <dbReference type="ARBA" id="ARBA00022833"/>
    </source>
</evidence>
<comment type="similarity">
    <text evidence="1">Belongs to the Gfa family.</text>
</comment>
<evidence type="ECO:0000256" key="1">
    <source>
        <dbReference type="ARBA" id="ARBA00005495"/>
    </source>
</evidence>
<accession>A0A8B2NVS3</accession>
<dbReference type="InterPro" id="IPR006913">
    <property type="entry name" value="CENP-V/GFA"/>
</dbReference>
<dbReference type="GO" id="GO:0046872">
    <property type="term" value="F:metal ion binding"/>
    <property type="evidence" value="ECO:0007669"/>
    <property type="project" value="UniProtKB-KW"/>
</dbReference>
<reference evidence="5 6" key="1">
    <citation type="submission" date="2018-05" db="EMBL/GenBank/DDBJ databases">
        <title>Acuticoccus sediminis sp. nov., isolated from deep-sea sediment of Indian Ocean.</title>
        <authorList>
            <person name="Liu X."/>
            <person name="Lai Q."/>
            <person name="Du Y."/>
            <person name="Sun F."/>
            <person name="Zhang X."/>
            <person name="Wang S."/>
            <person name="Shao Z."/>
        </authorList>
    </citation>
    <scope>NUCLEOTIDE SEQUENCE [LARGE SCALE GENOMIC DNA]</scope>
    <source>
        <strain evidence="5 6">PTG4-2</strain>
    </source>
</reference>
<dbReference type="Proteomes" id="UP000249590">
    <property type="component" value="Unassembled WGS sequence"/>
</dbReference>
<dbReference type="GO" id="GO:0016846">
    <property type="term" value="F:carbon-sulfur lyase activity"/>
    <property type="evidence" value="ECO:0007669"/>
    <property type="project" value="InterPro"/>
</dbReference>
<dbReference type="Pfam" id="PF04828">
    <property type="entry name" value="GFA"/>
    <property type="match status" value="1"/>
</dbReference>
<evidence type="ECO:0000259" key="4">
    <source>
        <dbReference type="PROSITE" id="PS51891"/>
    </source>
</evidence>
<dbReference type="InterPro" id="IPR011057">
    <property type="entry name" value="Mss4-like_sf"/>
</dbReference>
<protein>
    <submittedName>
        <fullName evidence="5">Aldehyde-activating protein</fullName>
    </submittedName>
</protein>
<dbReference type="PROSITE" id="PS51891">
    <property type="entry name" value="CENP_V_GFA"/>
    <property type="match status" value="1"/>
</dbReference>
<dbReference type="EMBL" id="QHHQ01000001">
    <property type="protein sequence ID" value="RAI04247.1"/>
    <property type="molecule type" value="Genomic_DNA"/>
</dbReference>
<dbReference type="Gene3D" id="2.170.150.70">
    <property type="match status" value="1"/>
</dbReference>
<comment type="caution">
    <text evidence="5">The sequence shown here is derived from an EMBL/GenBank/DDBJ whole genome shotgun (WGS) entry which is preliminary data.</text>
</comment>
<keyword evidence="6" id="KW-1185">Reference proteome</keyword>
<dbReference type="OrthoDB" id="9807246at2"/>
<sequence length="116" mass="12304">MARHEGSCHCGRIAFEVEADFQDAITCNCSMCRRAGTILAFVPRAAMTLKTPADDVAVYRFGSRTIAHVFCPTCGIKPFGEGVAPDGTEMAAINLRCVPDVDLDALNITAHDGASA</sequence>
<name>A0A8B2NVS3_9HYPH</name>
<keyword evidence="2" id="KW-0479">Metal-binding</keyword>
<keyword evidence="3" id="KW-0862">Zinc</keyword>
<organism evidence="5 6">
    <name type="scientific">Acuticoccus sediminis</name>
    <dbReference type="NCBI Taxonomy" id="2184697"/>
    <lineage>
        <taxon>Bacteria</taxon>
        <taxon>Pseudomonadati</taxon>
        <taxon>Pseudomonadota</taxon>
        <taxon>Alphaproteobacteria</taxon>
        <taxon>Hyphomicrobiales</taxon>
        <taxon>Amorphaceae</taxon>
        <taxon>Acuticoccus</taxon>
    </lineage>
</organism>